<dbReference type="OrthoDB" id="3436700at2"/>
<reference evidence="2 3" key="1">
    <citation type="submission" date="2017-06" db="EMBL/GenBank/DDBJ databases">
        <authorList>
            <person name="Kim H.J."/>
            <person name="Triplett B.A."/>
        </authorList>
    </citation>
    <scope>NUCLEOTIDE SEQUENCE [LARGE SCALE GENOMIC DNA]</scope>
    <source>
        <strain evidence="2 3">CGMCC 4.2132</strain>
    </source>
</reference>
<proteinExistence type="predicted"/>
<accession>A0A239MXS1</accession>
<dbReference type="EMBL" id="FZOD01000047">
    <property type="protein sequence ID" value="SNT47023.1"/>
    <property type="molecule type" value="Genomic_DNA"/>
</dbReference>
<dbReference type="Proteomes" id="UP000198282">
    <property type="component" value="Unassembled WGS sequence"/>
</dbReference>
<evidence type="ECO:0000313" key="3">
    <source>
        <dbReference type="Proteomes" id="UP000198282"/>
    </source>
</evidence>
<feature type="domain" description="DUF397" evidence="1">
    <location>
        <begin position="18"/>
        <end position="61"/>
    </location>
</feature>
<name>A0A239MXS1_9ACTN</name>
<sequence>MTSQPPFGQSIWHRPACNNGSCVEVAFEHGKVGVRDGKDGANGPVLIFTAAEWTAFVQATRRGRFDIAWFRRIARKTRMFGR</sequence>
<evidence type="ECO:0000313" key="2">
    <source>
        <dbReference type="EMBL" id="SNT47023.1"/>
    </source>
</evidence>
<protein>
    <recommendedName>
        <fullName evidence="1">DUF397 domain-containing protein</fullName>
    </recommendedName>
</protein>
<evidence type="ECO:0000259" key="1">
    <source>
        <dbReference type="Pfam" id="PF04149"/>
    </source>
</evidence>
<dbReference type="InterPro" id="IPR007278">
    <property type="entry name" value="DUF397"/>
</dbReference>
<keyword evidence="3" id="KW-1185">Reference proteome</keyword>
<gene>
    <name evidence="2" type="ORF">SAMN05216276_104730</name>
</gene>
<dbReference type="AlphaFoldDB" id="A0A239MXS1"/>
<dbReference type="Pfam" id="PF04149">
    <property type="entry name" value="DUF397"/>
    <property type="match status" value="1"/>
</dbReference>
<organism evidence="2 3">
    <name type="scientific">Streptosporangium subroseum</name>
    <dbReference type="NCBI Taxonomy" id="106412"/>
    <lineage>
        <taxon>Bacteria</taxon>
        <taxon>Bacillati</taxon>
        <taxon>Actinomycetota</taxon>
        <taxon>Actinomycetes</taxon>
        <taxon>Streptosporangiales</taxon>
        <taxon>Streptosporangiaceae</taxon>
        <taxon>Streptosporangium</taxon>
    </lineage>
</organism>